<evidence type="ECO:0000313" key="2">
    <source>
        <dbReference type="Proteomes" id="UP000267029"/>
    </source>
</evidence>
<accession>A0A0R3ULI5</accession>
<evidence type="ECO:0000313" key="1">
    <source>
        <dbReference type="EMBL" id="VDD82539.1"/>
    </source>
</evidence>
<name>A0A0R3ULI5_MESCO</name>
<gene>
    <name evidence="1" type="ORF">MCOS_LOCUS8542</name>
</gene>
<sequence length="218" mass="24678">MRAALEFTEAKAKVNSLPGPATVGRRRYTRPSLPANRATLPDTLTLNGWFTRCHSNRTRQRYRIDDILFLEYIRKCEVTSPIVDIHTQAGVLIGPEGHCSWKLQHLARLHVKASDLSKHELNAASELSLDRWNRKVLLYNDKSTPPQMIDRRASVPSYRPQRTPNFTPVDFNLFVESEACTTHSGDEEAFPTSTLWKSTTTRSLETPMKPSAACDISV</sequence>
<dbReference type="Proteomes" id="UP000267029">
    <property type="component" value="Unassembled WGS sequence"/>
</dbReference>
<reference evidence="1 2" key="1">
    <citation type="submission" date="2018-10" db="EMBL/GenBank/DDBJ databases">
        <authorList>
            <consortium name="Pathogen Informatics"/>
        </authorList>
    </citation>
    <scope>NUCLEOTIDE SEQUENCE [LARGE SCALE GENOMIC DNA]</scope>
</reference>
<dbReference type="AlphaFoldDB" id="A0A0R3ULI5"/>
<protein>
    <submittedName>
        <fullName evidence="1">Uncharacterized protein</fullName>
    </submittedName>
</protein>
<keyword evidence="2" id="KW-1185">Reference proteome</keyword>
<proteinExistence type="predicted"/>
<dbReference type="EMBL" id="UXSR01005528">
    <property type="protein sequence ID" value="VDD82539.1"/>
    <property type="molecule type" value="Genomic_DNA"/>
</dbReference>
<organism evidence="1 2">
    <name type="scientific">Mesocestoides corti</name>
    <name type="common">Flatworm</name>
    <dbReference type="NCBI Taxonomy" id="53468"/>
    <lineage>
        <taxon>Eukaryota</taxon>
        <taxon>Metazoa</taxon>
        <taxon>Spiralia</taxon>
        <taxon>Lophotrochozoa</taxon>
        <taxon>Platyhelminthes</taxon>
        <taxon>Cestoda</taxon>
        <taxon>Eucestoda</taxon>
        <taxon>Cyclophyllidea</taxon>
        <taxon>Mesocestoididae</taxon>
        <taxon>Mesocestoides</taxon>
    </lineage>
</organism>